<accession>A0AA88TEL1</accession>
<name>A0AA88TEL1_CHASR</name>
<keyword evidence="1" id="KW-1133">Transmembrane helix</keyword>
<feature type="domain" description="Ig-like" evidence="2">
    <location>
        <begin position="47"/>
        <end position="109"/>
    </location>
</feature>
<evidence type="ECO:0000256" key="1">
    <source>
        <dbReference type="SAM" id="Phobius"/>
    </source>
</evidence>
<dbReference type="InterPro" id="IPR013783">
    <property type="entry name" value="Ig-like_fold"/>
</dbReference>
<protein>
    <recommendedName>
        <fullName evidence="2">Ig-like domain-containing protein</fullName>
    </recommendedName>
</protein>
<dbReference type="EMBL" id="JAUPFM010000001">
    <property type="protein sequence ID" value="KAK2863600.1"/>
    <property type="molecule type" value="Genomic_DNA"/>
</dbReference>
<dbReference type="InterPro" id="IPR036179">
    <property type="entry name" value="Ig-like_dom_sf"/>
</dbReference>
<dbReference type="AlphaFoldDB" id="A0AA88TEL1"/>
<gene>
    <name evidence="3" type="ORF">Q5P01_003133</name>
</gene>
<dbReference type="InterPro" id="IPR007110">
    <property type="entry name" value="Ig-like_dom"/>
</dbReference>
<dbReference type="PROSITE" id="PS50835">
    <property type="entry name" value="IG_LIKE"/>
    <property type="match status" value="1"/>
</dbReference>
<dbReference type="InterPro" id="IPR003599">
    <property type="entry name" value="Ig_sub"/>
</dbReference>
<comment type="caution">
    <text evidence="3">The sequence shown here is derived from an EMBL/GenBank/DDBJ whole genome shotgun (WGS) entry which is preliminary data.</text>
</comment>
<organism evidence="3 4">
    <name type="scientific">Channa striata</name>
    <name type="common">Snakehead murrel</name>
    <name type="synonym">Ophicephalus striatus</name>
    <dbReference type="NCBI Taxonomy" id="64152"/>
    <lineage>
        <taxon>Eukaryota</taxon>
        <taxon>Metazoa</taxon>
        <taxon>Chordata</taxon>
        <taxon>Craniata</taxon>
        <taxon>Vertebrata</taxon>
        <taxon>Euteleostomi</taxon>
        <taxon>Actinopterygii</taxon>
        <taxon>Neopterygii</taxon>
        <taxon>Teleostei</taxon>
        <taxon>Neoteleostei</taxon>
        <taxon>Acanthomorphata</taxon>
        <taxon>Anabantaria</taxon>
        <taxon>Anabantiformes</taxon>
        <taxon>Channoidei</taxon>
        <taxon>Channidae</taxon>
        <taxon>Channa</taxon>
    </lineage>
</organism>
<evidence type="ECO:0000313" key="4">
    <source>
        <dbReference type="Proteomes" id="UP001187415"/>
    </source>
</evidence>
<reference evidence="3" key="1">
    <citation type="submission" date="2023-07" db="EMBL/GenBank/DDBJ databases">
        <title>Chromosome-level Genome Assembly of Striped Snakehead (Channa striata).</title>
        <authorList>
            <person name="Liu H."/>
        </authorList>
    </citation>
    <scope>NUCLEOTIDE SEQUENCE</scope>
    <source>
        <strain evidence="3">Gz</strain>
        <tissue evidence="3">Muscle</tissue>
    </source>
</reference>
<evidence type="ECO:0000313" key="3">
    <source>
        <dbReference type="EMBL" id="KAK2863600.1"/>
    </source>
</evidence>
<dbReference type="SMART" id="SM00409">
    <property type="entry name" value="IG"/>
    <property type="match status" value="1"/>
</dbReference>
<proteinExistence type="predicted"/>
<dbReference type="Proteomes" id="UP001187415">
    <property type="component" value="Unassembled WGS sequence"/>
</dbReference>
<dbReference type="SUPFAM" id="SSF48726">
    <property type="entry name" value="Immunoglobulin"/>
    <property type="match status" value="1"/>
</dbReference>
<keyword evidence="4" id="KW-1185">Reference proteome</keyword>
<sequence>METALLEPPMLLLAAGSANQKQFVSLPHVRGVSVLLLSALTVSADHPLTLKISEEPVMTGSDVTLYCENVNGDFVKAYFYFNGTKRGSEPQHMFTIHKVQQSDEGLYSCSTDEDGKSPQVWLRVKDPPTTFDPPHTTSSSTMSNSHTTTVYTPTAFNYTDDTDSSSFPIITVVAVLCSLVLVVFGFVQLWRKQTGMNIIRFRLEPD</sequence>
<keyword evidence="1" id="KW-0812">Transmembrane</keyword>
<evidence type="ECO:0000259" key="2">
    <source>
        <dbReference type="PROSITE" id="PS50835"/>
    </source>
</evidence>
<dbReference type="Gene3D" id="2.60.40.10">
    <property type="entry name" value="Immunoglobulins"/>
    <property type="match status" value="1"/>
</dbReference>
<feature type="transmembrane region" description="Helical" evidence="1">
    <location>
        <begin position="167"/>
        <end position="190"/>
    </location>
</feature>
<keyword evidence="1" id="KW-0472">Membrane</keyword>